<feature type="transmembrane region" description="Helical" evidence="1">
    <location>
        <begin position="148"/>
        <end position="169"/>
    </location>
</feature>
<evidence type="ECO:0008006" key="4">
    <source>
        <dbReference type="Google" id="ProtNLM"/>
    </source>
</evidence>
<dbReference type="Proteomes" id="UP000822142">
    <property type="component" value="Unassembled WGS sequence"/>
</dbReference>
<name>A0ABX2I8X3_BLAHA</name>
<keyword evidence="1" id="KW-0472">Membrane</keyword>
<evidence type="ECO:0000313" key="2">
    <source>
        <dbReference type="EMBL" id="NSJ86790.1"/>
    </source>
</evidence>
<keyword evidence="1" id="KW-1133">Transmembrane helix</keyword>
<dbReference type="EMBL" id="JAAITA010000016">
    <property type="protein sequence ID" value="NSJ86790.1"/>
    <property type="molecule type" value="Genomic_DNA"/>
</dbReference>
<gene>
    <name evidence="2" type="ORF">G5A70_11530</name>
</gene>
<sequence length="219" mass="25044">MRKKKSWFYHAADNLCGMALFLGILLVLIAVRREEFSWESAKTVIHNYFSLPGIVLAGVLGAFNVILLYESTEPLKISFGCTRKQVFRDMQAMKIATLFTAGILSFFLSGQERSRIFLKELLFWGLLLLFLQSICECMSILGMRYKGLMLVSILCISGIIGFVVAFMAMDFIKNGEIHMEWPISGVLENWLLWAAVFLLGTILLVFFSWKFFRKAEVHI</sequence>
<evidence type="ECO:0000256" key="1">
    <source>
        <dbReference type="SAM" id="Phobius"/>
    </source>
</evidence>
<reference evidence="2 3" key="1">
    <citation type="journal article" date="2020" name="Cell Host Microbe">
        <title>Functional and Genomic Variation between Human-Derived Isolates of Lachnospiraceae Reveals Inter- and Intra-Species Diversity.</title>
        <authorList>
            <person name="Sorbara M.T."/>
            <person name="Littmann E.R."/>
            <person name="Fontana E."/>
            <person name="Moody T.U."/>
            <person name="Kohout C.E."/>
            <person name="Gjonbalaj M."/>
            <person name="Eaton V."/>
            <person name="Seok R."/>
            <person name="Leiner I.M."/>
            <person name="Pamer E.G."/>
        </authorList>
    </citation>
    <scope>NUCLEOTIDE SEQUENCE [LARGE SCALE GENOMIC DNA]</scope>
    <source>
        <strain evidence="2 3">MSK.15.26</strain>
    </source>
</reference>
<feature type="transmembrane region" description="Helical" evidence="1">
    <location>
        <begin position="51"/>
        <end position="69"/>
    </location>
</feature>
<accession>A0ABX2I8X3</accession>
<proteinExistence type="predicted"/>
<comment type="caution">
    <text evidence="2">The sequence shown here is derived from an EMBL/GenBank/DDBJ whole genome shotgun (WGS) entry which is preliminary data.</text>
</comment>
<keyword evidence="3" id="KW-1185">Reference proteome</keyword>
<keyword evidence="1" id="KW-0812">Transmembrane</keyword>
<evidence type="ECO:0000313" key="3">
    <source>
        <dbReference type="Proteomes" id="UP000822142"/>
    </source>
</evidence>
<organism evidence="2 3">
    <name type="scientific">Blautia hansenii</name>
    <name type="common">Ruminococcus hansenii</name>
    <dbReference type="NCBI Taxonomy" id="1322"/>
    <lineage>
        <taxon>Bacteria</taxon>
        <taxon>Bacillati</taxon>
        <taxon>Bacillota</taxon>
        <taxon>Clostridia</taxon>
        <taxon>Lachnospirales</taxon>
        <taxon>Lachnospiraceae</taxon>
        <taxon>Blautia</taxon>
    </lineage>
</organism>
<feature type="transmembrane region" description="Helical" evidence="1">
    <location>
        <begin position="12"/>
        <end position="31"/>
    </location>
</feature>
<feature type="transmembrane region" description="Helical" evidence="1">
    <location>
        <begin position="90"/>
        <end position="109"/>
    </location>
</feature>
<feature type="transmembrane region" description="Helical" evidence="1">
    <location>
        <begin position="121"/>
        <end position="141"/>
    </location>
</feature>
<protein>
    <recommendedName>
        <fullName evidence="4">ABC-2 family transporter protein</fullName>
    </recommendedName>
</protein>
<dbReference type="RefSeq" id="WP_173749790.1">
    <property type="nucleotide sequence ID" value="NZ_JAAITA010000016.1"/>
</dbReference>
<feature type="transmembrane region" description="Helical" evidence="1">
    <location>
        <begin position="189"/>
        <end position="209"/>
    </location>
</feature>